<dbReference type="Pfam" id="PF03446">
    <property type="entry name" value="NAD_binding_2"/>
    <property type="match status" value="1"/>
</dbReference>
<dbReference type="GO" id="GO:0050661">
    <property type="term" value="F:NADP binding"/>
    <property type="evidence" value="ECO:0007669"/>
    <property type="project" value="InterPro"/>
</dbReference>
<dbReference type="InParanoid" id="A0A1E7FYB4"/>
<feature type="domain" description="6-phosphogluconate dehydrogenase NADP-binding" evidence="1">
    <location>
        <begin position="38"/>
        <end position="85"/>
    </location>
</feature>
<organism evidence="2 3">
    <name type="scientific">Fragilariopsis cylindrus CCMP1102</name>
    <dbReference type="NCBI Taxonomy" id="635003"/>
    <lineage>
        <taxon>Eukaryota</taxon>
        <taxon>Sar</taxon>
        <taxon>Stramenopiles</taxon>
        <taxon>Ochrophyta</taxon>
        <taxon>Bacillariophyta</taxon>
        <taxon>Bacillariophyceae</taxon>
        <taxon>Bacillariophycidae</taxon>
        <taxon>Bacillariales</taxon>
        <taxon>Bacillariaceae</taxon>
        <taxon>Fragilariopsis</taxon>
    </lineage>
</organism>
<dbReference type="OrthoDB" id="53209at2759"/>
<accession>A0A1E7FYB4</accession>
<dbReference type="Gene3D" id="3.40.50.720">
    <property type="entry name" value="NAD(P)-binding Rossmann-like Domain"/>
    <property type="match status" value="1"/>
</dbReference>
<name>A0A1E7FYB4_9STRA</name>
<dbReference type="AlphaFoldDB" id="A0A1E7FYB4"/>
<protein>
    <recommendedName>
        <fullName evidence="1">6-phosphogluconate dehydrogenase NADP-binding domain-containing protein</fullName>
    </recommendedName>
</protein>
<keyword evidence="3" id="KW-1185">Reference proteome</keyword>
<dbReference type="EMBL" id="KV784353">
    <property type="protein sequence ID" value="OEU23126.1"/>
    <property type="molecule type" value="Genomic_DNA"/>
</dbReference>
<proteinExistence type="predicted"/>
<evidence type="ECO:0000313" key="2">
    <source>
        <dbReference type="EMBL" id="OEU23126.1"/>
    </source>
</evidence>
<dbReference type="KEGG" id="fcy:FRACYDRAFT_233293"/>
<dbReference type="InterPro" id="IPR036291">
    <property type="entry name" value="NAD(P)-bd_dom_sf"/>
</dbReference>
<sequence>MTFFMFQGFSEGVVVAEVDTRNDQGHDQDYDRDQSSNNIGLIGSGAMETAVARCFVDKGYSVHAWNRSSKKVEDILNDRVNINTDTDDNDSLTFHSTPLGVFDASKIKFLVINSEPYLKTIFDDILAQRYSKLSVGDINTRYQELATEILSTYITSFLPIISDTIIQQDWMYSFAPTLDAIKMFERHEYVFGKLGLVQDSYQAVCHKYLRRTVEAAAMAAGGEEAPDNIGISAAVQHYSNNDDVAD</sequence>
<reference evidence="2 3" key="1">
    <citation type="submission" date="2016-09" db="EMBL/GenBank/DDBJ databases">
        <title>Extensive genetic diversity and differential bi-allelic expression allows diatom success in the polar Southern Ocean.</title>
        <authorList>
            <consortium name="DOE Joint Genome Institute"/>
            <person name="Mock T."/>
            <person name="Otillar R.P."/>
            <person name="Strauss J."/>
            <person name="Dupont C."/>
            <person name="Frickenhaus S."/>
            <person name="Maumus F."/>
            <person name="Mcmullan M."/>
            <person name="Sanges R."/>
            <person name="Schmutz J."/>
            <person name="Toseland A."/>
            <person name="Valas R."/>
            <person name="Veluchamy A."/>
            <person name="Ward B.J."/>
            <person name="Allen A."/>
            <person name="Barry K."/>
            <person name="Falciatore A."/>
            <person name="Ferrante M."/>
            <person name="Fortunato A.E."/>
            <person name="Gloeckner G."/>
            <person name="Gruber A."/>
            <person name="Hipkin R."/>
            <person name="Janech M."/>
            <person name="Kroth P."/>
            <person name="Leese F."/>
            <person name="Lindquist E."/>
            <person name="Lyon B.R."/>
            <person name="Martin J."/>
            <person name="Mayer C."/>
            <person name="Parker M."/>
            <person name="Quesneville H."/>
            <person name="Raymond J."/>
            <person name="Uhlig C."/>
            <person name="Valentin K.U."/>
            <person name="Worden A.Z."/>
            <person name="Armbrust E.V."/>
            <person name="Bowler C."/>
            <person name="Green B."/>
            <person name="Moulton V."/>
            <person name="Van Oosterhout C."/>
            <person name="Grigoriev I."/>
        </authorList>
    </citation>
    <scope>NUCLEOTIDE SEQUENCE [LARGE SCALE GENOMIC DNA]</scope>
    <source>
        <strain evidence="2 3">CCMP1102</strain>
    </source>
</reference>
<gene>
    <name evidence="2" type="ORF">FRACYDRAFT_233293</name>
</gene>
<dbReference type="SUPFAM" id="SSF51735">
    <property type="entry name" value="NAD(P)-binding Rossmann-fold domains"/>
    <property type="match status" value="1"/>
</dbReference>
<dbReference type="InterPro" id="IPR006115">
    <property type="entry name" value="6PGDH_NADP-bd"/>
</dbReference>
<evidence type="ECO:0000259" key="1">
    <source>
        <dbReference type="Pfam" id="PF03446"/>
    </source>
</evidence>
<dbReference type="Proteomes" id="UP000095751">
    <property type="component" value="Unassembled WGS sequence"/>
</dbReference>
<evidence type="ECO:0000313" key="3">
    <source>
        <dbReference type="Proteomes" id="UP000095751"/>
    </source>
</evidence>